<accession>A0AAV2N3K6</accession>
<dbReference type="EMBL" id="OZ034824">
    <property type="protein sequence ID" value="CAL1674102.1"/>
    <property type="molecule type" value="Genomic_DNA"/>
</dbReference>
<dbReference type="AlphaFoldDB" id="A0AAV2N3K6"/>
<evidence type="ECO:0000313" key="2">
    <source>
        <dbReference type="Proteomes" id="UP001497644"/>
    </source>
</evidence>
<gene>
    <name evidence="1" type="ORF">LPLAT_LOCUS856</name>
</gene>
<evidence type="ECO:0000313" key="1">
    <source>
        <dbReference type="EMBL" id="CAL1674102.1"/>
    </source>
</evidence>
<dbReference type="Proteomes" id="UP001497644">
    <property type="component" value="Chromosome 1"/>
</dbReference>
<sequence length="153" mass="17111">MWSIRPSARPDVTVSPFPGCCRRFFLTFRQMAASSLPSPSSVLSSLIPQDLASTSEMFFLPWPQLAFGLHFGLPERLSAVNTTAAVRIGWIQPAGRASERFRPHFPFSTRLPGDRKRGSLPITHCPLQLKLPDRARECRLPAGSIRRFFGGRC</sequence>
<protein>
    <submittedName>
        <fullName evidence="1">Uncharacterized protein</fullName>
    </submittedName>
</protein>
<reference evidence="1 2" key="1">
    <citation type="submission" date="2024-04" db="EMBL/GenBank/DDBJ databases">
        <authorList>
            <consortium name="Molecular Ecology Group"/>
        </authorList>
    </citation>
    <scope>NUCLEOTIDE SEQUENCE [LARGE SCALE GENOMIC DNA]</scope>
</reference>
<proteinExistence type="predicted"/>
<organism evidence="1 2">
    <name type="scientific">Lasius platythorax</name>
    <dbReference type="NCBI Taxonomy" id="488582"/>
    <lineage>
        <taxon>Eukaryota</taxon>
        <taxon>Metazoa</taxon>
        <taxon>Ecdysozoa</taxon>
        <taxon>Arthropoda</taxon>
        <taxon>Hexapoda</taxon>
        <taxon>Insecta</taxon>
        <taxon>Pterygota</taxon>
        <taxon>Neoptera</taxon>
        <taxon>Endopterygota</taxon>
        <taxon>Hymenoptera</taxon>
        <taxon>Apocrita</taxon>
        <taxon>Aculeata</taxon>
        <taxon>Formicoidea</taxon>
        <taxon>Formicidae</taxon>
        <taxon>Formicinae</taxon>
        <taxon>Lasius</taxon>
        <taxon>Lasius</taxon>
    </lineage>
</organism>
<name>A0AAV2N3K6_9HYME</name>
<keyword evidence="2" id="KW-1185">Reference proteome</keyword>